<dbReference type="Pfam" id="PF07686">
    <property type="entry name" value="V-set"/>
    <property type="match status" value="1"/>
</dbReference>
<evidence type="ECO:0000259" key="9">
    <source>
        <dbReference type="PROSITE" id="PS50835"/>
    </source>
</evidence>
<feature type="domain" description="Ig-like" evidence="9">
    <location>
        <begin position="15"/>
        <end position="119"/>
    </location>
</feature>
<dbReference type="Gene3D" id="2.60.40.10">
    <property type="entry name" value="Immunoglobulins"/>
    <property type="match status" value="1"/>
</dbReference>
<keyword evidence="11" id="KW-1185">Reference proteome</keyword>
<evidence type="ECO:0000256" key="1">
    <source>
        <dbReference type="ARBA" id="ARBA00004236"/>
    </source>
</evidence>
<accession>A0A3Q3EEV6</accession>
<evidence type="ECO:0000256" key="8">
    <source>
        <dbReference type="SAM" id="SignalP"/>
    </source>
</evidence>
<dbReference type="GO" id="GO:0005886">
    <property type="term" value="C:plasma membrane"/>
    <property type="evidence" value="ECO:0007669"/>
    <property type="project" value="UniProtKB-SubCell"/>
</dbReference>
<evidence type="ECO:0000256" key="5">
    <source>
        <dbReference type="ARBA" id="ARBA00023136"/>
    </source>
</evidence>
<dbReference type="AlphaFoldDB" id="A0A3Q3EEV6"/>
<dbReference type="PANTHER" id="PTHR19433:SF111">
    <property type="entry name" value="T CELL RECEPTOR ALPHA VARIABLE 4"/>
    <property type="match status" value="1"/>
</dbReference>
<keyword evidence="4" id="KW-0391">Immunity</keyword>
<dbReference type="InterPro" id="IPR013106">
    <property type="entry name" value="Ig_V-set"/>
</dbReference>
<name>A0A3Q3EEV6_KRYMA</name>
<evidence type="ECO:0000256" key="3">
    <source>
        <dbReference type="ARBA" id="ARBA00022729"/>
    </source>
</evidence>
<dbReference type="InterPro" id="IPR013783">
    <property type="entry name" value="Ig-like_fold"/>
</dbReference>
<keyword evidence="7" id="KW-0325">Glycoprotein</keyword>
<dbReference type="OMA" id="YYYGNRT"/>
<keyword evidence="5" id="KW-0472">Membrane</keyword>
<dbReference type="GeneTree" id="ENSGT00400000023727"/>
<evidence type="ECO:0000313" key="10">
    <source>
        <dbReference type="Ensembl" id="ENSKMAP00000000602.1"/>
    </source>
</evidence>
<dbReference type="SMART" id="SM00409">
    <property type="entry name" value="IG"/>
    <property type="match status" value="1"/>
</dbReference>
<keyword evidence="3 8" id="KW-0732">Signal</keyword>
<reference evidence="10" key="1">
    <citation type="submission" date="2025-08" db="UniProtKB">
        <authorList>
            <consortium name="Ensembl"/>
        </authorList>
    </citation>
    <scope>IDENTIFICATION</scope>
</reference>
<protein>
    <recommendedName>
        <fullName evidence="9">Ig-like domain-containing protein</fullName>
    </recommendedName>
</protein>
<dbReference type="PROSITE" id="PS50835">
    <property type="entry name" value="IG_LIKE"/>
    <property type="match status" value="1"/>
</dbReference>
<dbReference type="InterPro" id="IPR036179">
    <property type="entry name" value="Ig-like_dom_sf"/>
</dbReference>
<keyword evidence="6" id="KW-1015">Disulfide bond</keyword>
<dbReference type="GO" id="GO:0002376">
    <property type="term" value="P:immune system process"/>
    <property type="evidence" value="ECO:0007669"/>
    <property type="project" value="UniProtKB-KW"/>
</dbReference>
<dbReference type="PANTHER" id="PTHR19433">
    <property type="entry name" value="T-CELL RECEPTOR ALPHA CHAIN V REGION-RELATED"/>
    <property type="match status" value="1"/>
</dbReference>
<sequence>MTLVVLLGVVFCAHTSITLLELEETAGPGDNFTLYCDCKVSTGVYIVWFRNCSHENQPTLLLHLKEFHVWDKRFPRFKYEKNDSSDSYDLVIINTTESDEGLYYCGTEEKKVEKDEIITSETIYRYSNITTRLTSSDFSTYSAINTSQE</sequence>
<feature type="chain" id="PRO_5018681464" description="Ig-like domain-containing protein" evidence="8">
    <location>
        <begin position="16"/>
        <end position="149"/>
    </location>
</feature>
<proteinExistence type="predicted"/>
<organism evidence="10 11">
    <name type="scientific">Kryptolebias marmoratus</name>
    <name type="common">Mangrove killifish</name>
    <name type="synonym">Rivulus marmoratus</name>
    <dbReference type="NCBI Taxonomy" id="37003"/>
    <lineage>
        <taxon>Eukaryota</taxon>
        <taxon>Metazoa</taxon>
        <taxon>Chordata</taxon>
        <taxon>Craniata</taxon>
        <taxon>Vertebrata</taxon>
        <taxon>Euteleostomi</taxon>
        <taxon>Actinopterygii</taxon>
        <taxon>Neopterygii</taxon>
        <taxon>Teleostei</taxon>
        <taxon>Neoteleostei</taxon>
        <taxon>Acanthomorphata</taxon>
        <taxon>Ovalentaria</taxon>
        <taxon>Atherinomorphae</taxon>
        <taxon>Cyprinodontiformes</taxon>
        <taxon>Rivulidae</taxon>
        <taxon>Kryptolebias</taxon>
    </lineage>
</organism>
<dbReference type="InterPro" id="IPR003599">
    <property type="entry name" value="Ig_sub"/>
</dbReference>
<dbReference type="InterPro" id="IPR052051">
    <property type="entry name" value="TCR_complex_component"/>
</dbReference>
<dbReference type="Proteomes" id="UP000264800">
    <property type="component" value="Unplaced"/>
</dbReference>
<keyword evidence="2" id="KW-1003">Cell membrane</keyword>
<dbReference type="GO" id="GO:0009617">
    <property type="term" value="P:response to bacterium"/>
    <property type="evidence" value="ECO:0007669"/>
    <property type="project" value="TreeGrafter"/>
</dbReference>
<comment type="subcellular location">
    <subcellularLocation>
        <location evidence="1">Cell membrane</location>
    </subcellularLocation>
</comment>
<evidence type="ECO:0000256" key="7">
    <source>
        <dbReference type="ARBA" id="ARBA00023180"/>
    </source>
</evidence>
<evidence type="ECO:0000256" key="6">
    <source>
        <dbReference type="ARBA" id="ARBA00023157"/>
    </source>
</evidence>
<dbReference type="SUPFAM" id="SSF48726">
    <property type="entry name" value="Immunoglobulin"/>
    <property type="match status" value="1"/>
</dbReference>
<reference evidence="10" key="2">
    <citation type="submission" date="2025-09" db="UniProtKB">
        <authorList>
            <consortium name="Ensembl"/>
        </authorList>
    </citation>
    <scope>IDENTIFICATION</scope>
</reference>
<dbReference type="Ensembl" id="ENSKMAT00000000631.1">
    <property type="protein sequence ID" value="ENSKMAP00000000602.1"/>
    <property type="gene ID" value="ENSKMAG00000000501.1"/>
</dbReference>
<evidence type="ECO:0000256" key="4">
    <source>
        <dbReference type="ARBA" id="ARBA00022859"/>
    </source>
</evidence>
<dbReference type="InterPro" id="IPR007110">
    <property type="entry name" value="Ig-like_dom"/>
</dbReference>
<feature type="signal peptide" evidence="8">
    <location>
        <begin position="1"/>
        <end position="15"/>
    </location>
</feature>
<evidence type="ECO:0000256" key="2">
    <source>
        <dbReference type="ARBA" id="ARBA00022475"/>
    </source>
</evidence>
<evidence type="ECO:0000313" key="11">
    <source>
        <dbReference type="Proteomes" id="UP000264800"/>
    </source>
</evidence>